<proteinExistence type="predicted"/>
<dbReference type="EMBL" id="QVLV01000021">
    <property type="protein sequence ID" value="RGE56752.1"/>
    <property type="molecule type" value="Genomic_DNA"/>
</dbReference>
<dbReference type="GO" id="GO:0004222">
    <property type="term" value="F:metalloendopeptidase activity"/>
    <property type="evidence" value="ECO:0007669"/>
    <property type="project" value="InterPro"/>
</dbReference>
<dbReference type="InterPro" id="IPR018497">
    <property type="entry name" value="Peptidase_M13_C"/>
</dbReference>
<gene>
    <name evidence="2" type="ORF">DXC51_22605</name>
</gene>
<dbReference type="PROSITE" id="PS51885">
    <property type="entry name" value="NEPRILYSIN"/>
    <property type="match status" value="1"/>
</dbReference>
<keyword evidence="3" id="KW-1185">Reference proteome</keyword>
<dbReference type="AlphaFoldDB" id="A0A3E3HY62"/>
<dbReference type="Proteomes" id="UP000260812">
    <property type="component" value="Unassembled WGS sequence"/>
</dbReference>
<feature type="domain" description="Peptidase M13 C-terminal" evidence="1">
    <location>
        <begin position="14"/>
        <end position="78"/>
    </location>
</feature>
<evidence type="ECO:0000313" key="3">
    <source>
        <dbReference type="Proteomes" id="UP000260812"/>
    </source>
</evidence>
<comment type="caution">
    <text evidence="2">The sequence shown here is derived from an EMBL/GenBank/DDBJ whole genome shotgun (WGS) entry which is preliminary data.</text>
</comment>
<dbReference type="Gene3D" id="3.40.390.10">
    <property type="entry name" value="Collagenase (Catalytic Domain)"/>
    <property type="match status" value="1"/>
</dbReference>
<accession>A0A3E3HY62</accession>
<dbReference type="SUPFAM" id="SSF55486">
    <property type="entry name" value="Metalloproteases ('zincins'), catalytic domain"/>
    <property type="match status" value="1"/>
</dbReference>
<evidence type="ECO:0000259" key="1">
    <source>
        <dbReference type="Pfam" id="PF01431"/>
    </source>
</evidence>
<dbReference type="GO" id="GO:0006508">
    <property type="term" value="P:proteolysis"/>
    <property type="evidence" value="ECO:0007669"/>
    <property type="project" value="InterPro"/>
</dbReference>
<dbReference type="InterPro" id="IPR000718">
    <property type="entry name" value="Peptidase_M13"/>
</dbReference>
<reference evidence="2" key="1">
    <citation type="submission" date="2018-08" db="EMBL/GenBank/DDBJ databases">
        <title>A genome reference for cultivated species of the human gut microbiota.</title>
        <authorList>
            <person name="Zou Y."/>
            <person name="Xue W."/>
            <person name="Luo G."/>
        </authorList>
    </citation>
    <scope>NUCLEOTIDE SEQUENCE [LARGE SCALE GENOMIC DNA]</scope>
    <source>
        <strain evidence="2">TF05-5AC</strain>
    </source>
</reference>
<organism evidence="2 3">
    <name type="scientific">Eisenbergiella massiliensis</name>
    <dbReference type="NCBI Taxonomy" id="1720294"/>
    <lineage>
        <taxon>Bacteria</taxon>
        <taxon>Bacillati</taxon>
        <taxon>Bacillota</taxon>
        <taxon>Clostridia</taxon>
        <taxon>Lachnospirales</taxon>
        <taxon>Lachnospiraceae</taxon>
        <taxon>Eisenbergiella</taxon>
    </lineage>
</organism>
<evidence type="ECO:0000313" key="2">
    <source>
        <dbReference type="EMBL" id="RGE56752.1"/>
    </source>
</evidence>
<protein>
    <recommendedName>
        <fullName evidence="1">Peptidase M13 C-terminal domain-containing protein</fullName>
    </recommendedName>
</protein>
<dbReference type="Pfam" id="PF01431">
    <property type="entry name" value="Peptidase_M13"/>
    <property type="match status" value="1"/>
</dbReference>
<sequence>MEVLKKQASPDYYKFFRAYAKAWLRSTSRKNTEAMAESDEHSPSILRVNRVVCNFQEFYDTYEIKEGNGMYVPPEERIQIW</sequence>
<dbReference type="InterPro" id="IPR024079">
    <property type="entry name" value="MetalloPept_cat_dom_sf"/>
</dbReference>
<name>A0A3E3HY62_9FIRM</name>